<evidence type="ECO:0000259" key="1">
    <source>
        <dbReference type="SMART" id="SM00966"/>
    </source>
</evidence>
<keyword evidence="2" id="KW-0238">DNA-binding</keyword>
<dbReference type="GO" id="GO:0003677">
    <property type="term" value="F:DNA binding"/>
    <property type="evidence" value="ECO:0007669"/>
    <property type="project" value="UniProtKB-KW"/>
</dbReference>
<organism evidence="2 3">
    <name type="scientific">Berkelbacteria bacterium GW2011_GWE1_39_12</name>
    <dbReference type="NCBI Taxonomy" id="1618337"/>
    <lineage>
        <taxon>Bacteria</taxon>
        <taxon>Candidatus Berkelbacteria</taxon>
    </lineage>
</organism>
<protein>
    <submittedName>
        <fullName evidence="2">AbrB family DNA-binding protein</fullName>
    </submittedName>
</protein>
<gene>
    <name evidence="2" type="ORF">UT28_C0001G0758</name>
</gene>
<evidence type="ECO:0000313" key="2">
    <source>
        <dbReference type="EMBL" id="AKM82538.1"/>
    </source>
</evidence>
<dbReference type="AlphaFoldDB" id="A0A0G4B550"/>
<feature type="domain" description="SpoVT-AbrB" evidence="1">
    <location>
        <begin position="12"/>
        <end position="55"/>
    </location>
</feature>
<evidence type="ECO:0000313" key="3">
    <source>
        <dbReference type="Proteomes" id="UP000035648"/>
    </source>
</evidence>
<dbReference type="KEGG" id="bbgw:UT28_C0001G0758"/>
<dbReference type="NCBIfam" id="TIGR01439">
    <property type="entry name" value="lp_hng_hel_AbrB"/>
    <property type="match status" value="1"/>
</dbReference>
<dbReference type="SMART" id="SM00966">
    <property type="entry name" value="SpoVT_AbrB"/>
    <property type="match status" value="1"/>
</dbReference>
<dbReference type="STRING" id="1618337.UT28_C0001G0758"/>
<dbReference type="Pfam" id="PF04014">
    <property type="entry name" value="MazE_antitoxin"/>
    <property type="match status" value="1"/>
</dbReference>
<dbReference type="SUPFAM" id="SSF89447">
    <property type="entry name" value="AbrB/MazE/MraZ-like"/>
    <property type="match status" value="1"/>
</dbReference>
<name>A0A0G4B550_9BACT</name>
<dbReference type="EMBL" id="CP011213">
    <property type="protein sequence ID" value="AKM82538.1"/>
    <property type="molecule type" value="Genomic_DNA"/>
</dbReference>
<dbReference type="InterPro" id="IPR037914">
    <property type="entry name" value="SpoVT-AbrB_sf"/>
</dbReference>
<reference evidence="2 3" key="1">
    <citation type="journal article" date="2015" name="Nature">
        <title>rRNA introns, odd ribosomes, and small enigmatic genomes across a large radiation of phyla.</title>
        <authorList>
            <person name="Brown C.T."/>
            <person name="Hug L.A."/>
            <person name="Thomas B.C."/>
            <person name="Sharon I."/>
            <person name="Castelle C.J."/>
            <person name="Singh A."/>
            <person name="Wilkins M.J."/>
            <person name="Williams K.H."/>
            <person name="Banfield J.F."/>
        </authorList>
    </citation>
    <scope>NUCLEOTIDE SEQUENCE [LARGE SCALE GENOMIC DNA]</scope>
</reference>
<dbReference type="Gene3D" id="2.10.260.10">
    <property type="match status" value="1"/>
</dbReference>
<dbReference type="InterPro" id="IPR007159">
    <property type="entry name" value="SpoVT-AbrB_dom"/>
</dbReference>
<sequence>MFDFKNMPCGITSIGERGQVVIPVEIREKLNLKKGEKLLVFSKGDNFIGMVKAEEMGKHLKEMLSKIEGDK</sequence>
<dbReference type="Proteomes" id="UP000035648">
    <property type="component" value="Chromosome"/>
</dbReference>
<proteinExistence type="predicted"/>
<accession>A0A0G4B550</accession>